<sequence length="130" mass="15064">MKRKGIALVLSLRVPVMMKTVVNLNEQLIVSEVEAVLDSYPHYPYQQAFAIPDLRQELVAYVLNHLPNAGMYVAMEREWSGRRSCTARRLEIEKLLHQGIQDILRLRSEWIRQHIPSVMVAGQEPSHWFG</sequence>
<name>A0A1J0ABS9_9CYAN</name>
<proteinExistence type="predicted"/>
<reference evidence="1 2" key="1">
    <citation type="submission" date="2016-10" db="EMBL/GenBank/DDBJ databases">
        <title>Description of Gloeomargarita lithophora gen. nov., sp. nov., a thylakoid-bearing basal-branching cyanobacterium with intracellular carbonates, and proposal for Gloeomargaritales ord. nov.</title>
        <authorList>
            <person name="Moreira D."/>
            <person name="Tavera R."/>
            <person name="Benzerara K."/>
            <person name="Skouri-Panet F."/>
            <person name="Couradeau E."/>
            <person name="Gerard E."/>
            <person name="Loussert C."/>
            <person name="Novelo E."/>
            <person name="Zivanovic Y."/>
            <person name="Lopez-Garcia P."/>
        </authorList>
    </citation>
    <scope>NUCLEOTIDE SEQUENCE [LARGE SCALE GENOMIC DNA]</scope>
    <source>
        <strain evidence="1 2">D10</strain>
    </source>
</reference>
<gene>
    <name evidence="1" type="ORF">GlitD10_1047</name>
</gene>
<protein>
    <submittedName>
        <fullName evidence="1">Uncharacterized protein</fullName>
    </submittedName>
</protein>
<dbReference type="InterPro" id="IPR019657">
    <property type="entry name" value="ComFB"/>
</dbReference>
<dbReference type="AlphaFoldDB" id="A0A1J0ABS9"/>
<evidence type="ECO:0000313" key="2">
    <source>
        <dbReference type="Proteomes" id="UP000180235"/>
    </source>
</evidence>
<dbReference type="KEGG" id="glt:GlitD10_1047"/>
<dbReference type="Proteomes" id="UP000180235">
    <property type="component" value="Chromosome"/>
</dbReference>
<organism evidence="1 2">
    <name type="scientific">Gloeomargarita lithophora Alchichica-D10</name>
    <dbReference type="NCBI Taxonomy" id="1188229"/>
    <lineage>
        <taxon>Bacteria</taxon>
        <taxon>Bacillati</taxon>
        <taxon>Cyanobacteriota</taxon>
        <taxon>Cyanophyceae</taxon>
        <taxon>Gloeomargaritales</taxon>
        <taxon>Gloeomargaritaceae</taxon>
        <taxon>Gloeomargarita</taxon>
    </lineage>
</organism>
<dbReference type="Pfam" id="PF10719">
    <property type="entry name" value="ComFB"/>
    <property type="match status" value="1"/>
</dbReference>
<evidence type="ECO:0000313" key="1">
    <source>
        <dbReference type="EMBL" id="APB33367.1"/>
    </source>
</evidence>
<keyword evidence="2" id="KW-1185">Reference proteome</keyword>
<accession>A0A1J0ABS9</accession>
<dbReference type="EMBL" id="CP017675">
    <property type="protein sequence ID" value="APB33367.1"/>
    <property type="molecule type" value="Genomic_DNA"/>
</dbReference>